<dbReference type="Proteomes" id="UP000836841">
    <property type="component" value="Chromosome 6"/>
</dbReference>
<reference evidence="13 14" key="1">
    <citation type="submission" date="2022-03" db="EMBL/GenBank/DDBJ databases">
        <authorList>
            <person name="Nunn A."/>
            <person name="Chopra R."/>
            <person name="Nunn A."/>
            <person name="Contreras Garrido A."/>
        </authorList>
    </citation>
    <scope>NUCLEOTIDE SEQUENCE [LARGE SCALE GENOMIC DNA]</scope>
</reference>
<dbReference type="SMART" id="SM00831">
    <property type="entry name" value="Cation_ATPase_N"/>
    <property type="match status" value="1"/>
</dbReference>
<keyword evidence="4" id="KW-0547">Nucleotide-binding</keyword>
<dbReference type="InterPro" id="IPR004014">
    <property type="entry name" value="ATPase_P-typ_cation-transptr_N"/>
</dbReference>
<evidence type="ECO:0000256" key="10">
    <source>
        <dbReference type="SAM" id="MobiDB-lite"/>
    </source>
</evidence>
<evidence type="ECO:0000256" key="1">
    <source>
        <dbReference type="ARBA" id="ARBA00004141"/>
    </source>
</evidence>
<keyword evidence="7" id="KW-0460">Magnesium</keyword>
<dbReference type="InterPro" id="IPR006068">
    <property type="entry name" value="ATPase_P-typ_cation-transptr_C"/>
</dbReference>
<sequence length="774" mass="85363">MYRFSERPSKGGPEDLAVSLDGYYVSTAHDVAFPQDLKTRLGASAPQAEDPSFDLEAGTDGQDGDSEAHDRPSSWRCTWMLRRSKANDQASVHDHPESEAANATLTPGGFGITFEEVVKVRSLEALIRYHGVEGLSTRLGTDLERGIDRRDDEILQRTEAFGSNACPFKKDKRFWSFIWKASKFPPSLVMIVAAVINFLLRIKRKAVHDGSYVGACAILATFLDIIVRAITDYKQSRQFQKLSEEKRNVTLEVIRGGETVSVSTYDVVVGDIVPLKNGDQVPADGVLFVANSLKIDEQEITGSHVIVEKDLPKDPFLLSRSKVIEGTGTMLVTSVGVNTQWGLKIEIPHESDEEKPFQAYLNWLATITSWVVVWFASVACIVQLCRYFSGWTKKPDGTPMFILGSTSADEVADFVIKSLEFGIATILVTVPVGLSMSVLLNIASTTIKMMSDNAWEPRPSTQSAIKMCESGGVKVCIMTNDDVRTAEAIAKDCGITVGLSGHNTMTGAQFRELSDLYREQIAGNIRVYAQSSPSDRLLLVEALKKGGHVFAAIGMGIDDPTTLLAADVSIAMGIGGTAAAKKNSNIIILDDKFATVVKVIQWCRSLYTNIQRYVLFRLTVSVSTLAICVVEVVIYNEFPFIAVQLLLLNLIVDIFGALALAYKPTDQYHLMGKPPLGIRDPLVNKMMWIRLIMQVIYLVLFPMLLNSGNILKLELGYTGNGEKARNTFIFSSSVFYLIIVFEFMGIFVSAIKLDLKAWMLFIFVELLRSAIDAS</sequence>
<keyword evidence="14" id="KW-1185">Reference proteome</keyword>
<evidence type="ECO:0000256" key="7">
    <source>
        <dbReference type="ARBA" id="ARBA00022842"/>
    </source>
</evidence>
<dbReference type="Pfam" id="PF00689">
    <property type="entry name" value="Cation_ATPase_C"/>
    <property type="match status" value="1"/>
</dbReference>
<feature type="transmembrane region" description="Helical" evidence="11">
    <location>
        <begin position="641"/>
        <end position="662"/>
    </location>
</feature>
<dbReference type="GO" id="GO:0016887">
    <property type="term" value="F:ATP hydrolysis activity"/>
    <property type="evidence" value="ECO:0007669"/>
    <property type="project" value="InterPro"/>
</dbReference>
<keyword evidence="3" id="KW-0479">Metal-binding</keyword>
<dbReference type="InterPro" id="IPR059000">
    <property type="entry name" value="ATPase_P-type_domA"/>
</dbReference>
<evidence type="ECO:0000313" key="13">
    <source>
        <dbReference type="EMBL" id="CAH2070173.1"/>
    </source>
</evidence>
<feature type="transmembrane region" description="Helical" evidence="11">
    <location>
        <begin position="728"/>
        <end position="751"/>
    </location>
</feature>
<dbReference type="PANTHER" id="PTHR24093:SF514">
    <property type="entry name" value="CALCIUM-TRANSPORTING ATPASE"/>
    <property type="match status" value="1"/>
</dbReference>
<organism evidence="13 14">
    <name type="scientific">Thlaspi arvense</name>
    <name type="common">Field penny-cress</name>
    <dbReference type="NCBI Taxonomy" id="13288"/>
    <lineage>
        <taxon>Eukaryota</taxon>
        <taxon>Viridiplantae</taxon>
        <taxon>Streptophyta</taxon>
        <taxon>Embryophyta</taxon>
        <taxon>Tracheophyta</taxon>
        <taxon>Spermatophyta</taxon>
        <taxon>Magnoliopsida</taxon>
        <taxon>eudicotyledons</taxon>
        <taxon>Gunneridae</taxon>
        <taxon>Pentapetalae</taxon>
        <taxon>rosids</taxon>
        <taxon>malvids</taxon>
        <taxon>Brassicales</taxon>
        <taxon>Brassicaceae</taxon>
        <taxon>Thlaspideae</taxon>
        <taxon>Thlaspi</taxon>
    </lineage>
</organism>
<evidence type="ECO:0000259" key="12">
    <source>
        <dbReference type="SMART" id="SM00831"/>
    </source>
</evidence>
<protein>
    <recommendedName>
        <fullName evidence="12">Cation-transporting P-type ATPase N-terminal domain-containing protein</fullName>
    </recommendedName>
</protein>
<feature type="transmembrane region" description="Helical" evidence="11">
    <location>
        <begin position="177"/>
        <end position="200"/>
    </location>
</feature>
<proteinExistence type="predicted"/>
<dbReference type="Pfam" id="PF00702">
    <property type="entry name" value="Hydrolase"/>
    <property type="match status" value="1"/>
</dbReference>
<evidence type="ECO:0000313" key="14">
    <source>
        <dbReference type="Proteomes" id="UP000836841"/>
    </source>
</evidence>
<dbReference type="InterPro" id="IPR001757">
    <property type="entry name" value="P_typ_ATPase"/>
</dbReference>
<name>A0AAU9SSC3_THLAR</name>
<accession>A0AAU9SSC3</accession>
<dbReference type="Pfam" id="PF00690">
    <property type="entry name" value="Cation_ATPase_N"/>
    <property type="match status" value="1"/>
</dbReference>
<feature type="transmembrane region" description="Helical" evidence="11">
    <location>
        <begin position="212"/>
        <end position="231"/>
    </location>
</feature>
<dbReference type="NCBIfam" id="TIGR01494">
    <property type="entry name" value="ATPase_P-type"/>
    <property type="match status" value="1"/>
</dbReference>
<dbReference type="InterPro" id="IPR023298">
    <property type="entry name" value="ATPase_P-typ_TM_dom_sf"/>
</dbReference>
<keyword evidence="5" id="KW-0106">Calcium</keyword>
<dbReference type="Gene3D" id="2.70.150.10">
    <property type="entry name" value="Calcium-transporting ATPase, cytoplasmic transduction domain A"/>
    <property type="match status" value="1"/>
</dbReference>
<feature type="transmembrane region" description="Helical" evidence="11">
    <location>
        <begin position="688"/>
        <end position="708"/>
    </location>
</feature>
<evidence type="ECO:0000256" key="11">
    <source>
        <dbReference type="SAM" id="Phobius"/>
    </source>
</evidence>
<dbReference type="SUPFAM" id="SSF81653">
    <property type="entry name" value="Calcium ATPase, transduction domain A"/>
    <property type="match status" value="1"/>
</dbReference>
<dbReference type="Pfam" id="PF00122">
    <property type="entry name" value="E1-E2_ATPase"/>
    <property type="match status" value="1"/>
</dbReference>
<dbReference type="InterPro" id="IPR036412">
    <property type="entry name" value="HAD-like_sf"/>
</dbReference>
<evidence type="ECO:0000256" key="2">
    <source>
        <dbReference type="ARBA" id="ARBA00022692"/>
    </source>
</evidence>
<evidence type="ECO:0000256" key="3">
    <source>
        <dbReference type="ARBA" id="ARBA00022723"/>
    </source>
</evidence>
<feature type="region of interest" description="Disordered" evidence="10">
    <location>
        <begin position="40"/>
        <end position="73"/>
    </location>
</feature>
<dbReference type="GO" id="GO:0005388">
    <property type="term" value="F:P-type calcium transporter activity"/>
    <property type="evidence" value="ECO:0007669"/>
    <property type="project" value="TreeGrafter"/>
</dbReference>
<dbReference type="Gene3D" id="1.20.1110.10">
    <property type="entry name" value="Calcium-transporting ATPase, transmembrane domain"/>
    <property type="match status" value="1"/>
</dbReference>
<dbReference type="GO" id="GO:0005886">
    <property type="term" value="C:plasma membrane"/>
    <property type="evidence" value="ECO:0007669"/>
    <property type="project" value="TreeGrafter"/>
</dbReference>
<keyword evidence="2 11" id="KW-0812">Transmembrane</keyword>
<evidence type="ECO:0000256" key="6">
    <source>
        <dbReference type="ARBA" id="ARBA00022840"/>
    </source>
</evidence>
<keyword evidence="6" id="KW-0067">ATP-binding</keyword>
<keyword evidence="8 11" id="KW-1133">Transmembrane helix</keyword>
<dbReference type="SUPFAM" id="SSF81665">
    <property type="entry name" value="Calcium ATPase, transmembrane domain M"/>
    <property type="match status" value="1"/>
</dbReference>
<evidence type="ECO:0000256" key="8">
    <source>
        <dbReference type="ARBA" id="ARBA00022989"/>
    </source>
</evidence>
<gene>
    <name evidence="13" type="ORF">TAV2_LOCUS21169</name>
</gene>
<feature type="domain" description="Cation-transporting P-type ATPase N-terminal" evidence="12">
    <location>
        <begin position="128"/>
        <end position="202"/>
    </location>
</feature>
<keyword evidence="9 11" id="KW-0472">Membrane</keyword>
<feature type="transmembrane region" description="Helical" evidence="11">
    <location>
        <begin position="360"/>
        <end position="384"/>
    </location>
</feature>
<evidence type="ECO:0000256" key="5">
    <source>
        <dbReference type="ARBA" id="ARBA00022837"/>
    </source>
</evidence>
<dbReference type="GO" id="GO:0005524">
    <property type="term" value="F:ATP binding"/>
    <property type="evidence" value="ECO:0007669"/>
    <property type="project" value="UniProtKB-KW"/>
</dbReference>
<dbReference type="PANTHER" id="PTHR24093">
    <property type="entry name" value="CATION TRANSPORTING ATPASE"/>
    <property type="match status" value="1"/>
</dbReference>
<dbReference type="GO" id="GO:0046872">
    <property type="term" value="F:metal ion binding"/>
    <property type="evidence" value="ECO:0007669"/>
    <property type="project" value="UniProtKB-KW"/>
</dbReference>
<feature type="transmembrane region" description="Helical" evidence="11">
    <location>
        <begin position="614"/>
        <end position="635"/>
    </location>
</feature>
<dbReference type="SUPFAM" id="SSF56784">
    <property type="entry name" value="HAD-like"/>
    <property type="match status" value="1"/>
</dbReference>
<dbReference type="InterPro" id="IPR008250">
    <property type="entry name" value="ATPase_P-typ_transduc_dom_A_sf"/>
</dbReference>
<dbReference type="Gene3D" id="3.40.50.1000">
    <property type="entry name" value="HAD superfamily/HAD-like"/>
    <property type="match status" value="1"/>
</dbReference>
<feature type="transmembrane region" description="Helical" evidence="11">
    <location>
        <begin position="421"/>
        <end position="443"/>
    </location>
</feature>
<evidence type="ECO:0000256" key="4">
    <source>
        <dbReference type="ARBA" id="ARBA00022741"/>
    </source>
</evidence>
<comment type="subcellular location">
    <subcellularLocation>
        <location evidence="1">Membrane</location>
        <topology evidence="1">Multi-pass membrane protein</topology>
    </subcellularLocation>
</comment>
<dbReference type="EMBL" id="OU466862">
    <property type="protein sequence ID" value="CAH2070173.1"/>
    <property type="molecule type" value="Genomic_DNA"/>
</dbReference>
<dbReference type="AlphaFoldDB" id="A0AAU9SSC3"/>
<dbReference type="InterPro" id="IPR023214">
    <property type="entry name" value="HAD_sf"/>
</dbReference>
<evidence type="ECO:0000256" key="9">
    <source>
        <dbReference type="ARBA" id="ARBA00023136"/>
    </source>
</evidence>